<keyword evidence="1" id="KW-0732">Signal</keyword>
<proteinExistence type="predicted"/>
<dbReference type="PROSITE" id="PS50231">
    <property type="entry name" value="RICIN_B_LECTIN"/>
    <property type="match status" value="1"/>
</dbReference>
<feature type="signal peptide" evidence="1">
    <location>
        <begin position="1"/>
        <end position="24"/>
    </location>
</feature>
<feature type="chain" id="PRO_5047449624" evidence="1">
    <location>
        <begin position="25"/>
        <end position="155"/>
    </location>
</feature>
<keyword evidence="4" id="KW-1185">Reference proteome</keyword>
<feature type="domain" description="Ricin B lectin" evidence="2">
    <location>
        <begin position="37"/>
        <end position="151"/>
    </location>
</feature>
<dbReference type="Proteomes" id="UP001521150">
    <property type="component" value="Unassembled WGS sequence"/>
</dbReference>
<accession>A0ABS8ZLC1</accession>
<sequence>MRRKLIALVLGIAAMVFSASPASATSGRMFSGGPGMSDYCLATQEPVVFVFSQCGKENYPDQKWSQVYWAEKGGYQIRSLYRDGCLAAHEDGTVFTIAAPCGGYADQFWRPFDGQWGMWENVFHAGRCLAAHADGKVFLAPCTKEWTDQHWFMNS</sequence>
<dbReference type="Pfam" id="PF00652">
    <property type="entry name" value="Ricin_B_lectin"/>
    <property type="match status" value="1"/>
</dbReference>
<evidence type="ECO:0000259" key="2">
    <source>
        <dbReference type="Pfam" id="PF00652"/>
    </source>
</evidence>
<dbReference type="SUPFAM" id="SSF50370">
    <property type="entry name" value="Ricin B-like lectins"/>
    <property type="match status" value="1"/>
</dbReference>
<protein>
    <submittedName>
        <fullName evidence="3">RICIN domain-containing protein</fullName>
    </submittedName>
</protein>
<comment type="caution">
    <text evidence="3">The sequence shown here is derived from an EMBL/GenBank/DDBJ whole genome shotgun (WGS) entry which is preliminary data.</text>
</comment>
<dbReference type="InterPro" id="IPR000772">
    <property type="entry name" value="Ricin_B_lectin"/>
</dbReference>
<dbReference type="EMBL" id="JAJVCN010000003">
    <property type="protein sequence ID" value="MCE7008603.1"/>
    <property type="molecule type" value="Genomic_DNA"/>
</dbReference>
<gene>
    <name evidence="3" type="ORF">LWC34_38190</name>
</gene>
<reference evidence="3 4" key="1">
    <citation type="submission" date="2021-12" db="EMBL/GenBank/DDBJ databases">
        <title>Genome sequence of Kibdelosporangium philippinense ATCC 49844.</title>
        <authorList>
            <person name="Fedorov E.A."/>
            <person name="Omeragic M."/>
            <person name="Shalygina K.F."/>
            <person name="Maclea K.S."/>
        </authorList>
    </citation>
    <scope>NUCLEOTIDE SEQUENCE [LARGE SCALE GENOMIC DNA]</scope>
    <source>
        <strain evidence="3 4">ATCC 49844</strain>
    </source>
</reference>
<dbReference type="Gene3D" id="2.80.10.50">
    <property type="match status" value="1"/>
</dbReference>
<evidence type="ECO:0000256" key="1">
    <source>
        <dbReference type="SAM" id="SignalP"/>
    </source>
</evidence>
<dbReference type="InterPro" id="IPR035992">
    <property type="entry name" value="Ricin_B-like_lectins"/>
</dbReference>
<organism evidence="3 4">
    <name type="scientific">Kibdelosporangium philippinense</name>
    <dbReference type="NCBI Taxonomy" id="211113"/>
    <lineage>
        <taxon>Bacteria</taxon>
        <taxon>Bacillati</taxon>
        <taxon>Actinomycetota</taxon>
        <taxon>Actinomycetes</taxon>
        <taxon>Pseudonocardiales</taxon>
        <taxon>Pseudonocardiaceae</taxon>
        <taxon>Kibdelosporangium</taxon>
    </lineage>
</organism>
<dbReference type="RefSeq" id="WP_233730085.1">
    <property type="nucleotide sequence ID" value="NZ_JAJVCN010000003.1"/>
</dbReference>
<name>A0ABS8ZLC1_9PSEU</name>
<evidence type="ECO:0000313" key="3">
    <source>
        <dbReference type="EMBL" id="MCE7008603.1"/>
    </source>
</evidence>
<evidence type="ECO:0000313" key="4">
    <source>
        <dbReference type="Proteomes" id="UP001521150"/>
    </source>
</evidence>